<keyword evidence="1" id="KW-1133">Transmembrane helix</keyword>
<dbReference type="InterPro" id="IPR018687">
    <property type="entry name" value="DUF2177_membr"/>
</dbReference>
<feature type="transmembrane region" description="Helical" evidence="1">
    <location>
        <begin position="73"/>
        <end position="92"/>
    </location>
</feature>
<dbReference type="EMBL" id="MN739832">
    <property type="protein sequence ID" value="QHT73789.1"/>
    <property type="molecule type" value="Genomic_DNA"/>
</dbReference>
<feature type="transmembrane region" description="Helical" evidence="1">
    <location>
        <begin position="104"/>
        <end position="121"/>
    </location>
</feature>
<accession>A0A6C0H028</accession>
<evidence type="ECO:0000256" key="1">
    <source>
        <dbReference type="SAM" id="Phobius"/>
    </source>
</evidence>
<feature type="transmembrane region" description="Helical" evidence="1">
    <location>
        <begin position="6"/>
        <end position="23"/>
    </location>
</feature>
<dbReference type="AlphaFoldDB" id="A0A6C0H028"/>
<protein>
    <recommendedName>
        <fullName evidence="3">DUF2177 family protein</fullName>
    </recommendedName>
</protein>
<keyword evidence="1" id="KW-0472">Membrane</keyword>
<sequence length="125" mass="14455">MNLKLFFIFSITLIVLDFIWLIYFSKEIGNVITKIQKSPMKIYPIAAILAYLIMCISYYYISFENDQPNYLKGALLGLAIYGTYEFTNYATFKDWDLSVLIKDISWGVFLSVASLFISSKLNNLI</sequence>
<proteinExistence type="predicted"/>
<name>A0A6C0H028_9ZZZZ</name>
<reference evidence="2" key="1">
    <citation type="journal article" date="2020" name="Nature">
        <title>Giant virus diversity and host interactions through global metagenomics.</title>
        <authorList>
            <person name="Schulz F."/>
            <person name="Roux S."/>
            <person name="Paez-Espino D."/>
            <person name="Jungbluth S."/>
            <person name="Walsh D.A."/>
            <person name="Denef V.J."/>
            <person name="McMahon K.D."/>
            <person name="Konstantinidis K.T."/>
            <person name="Eloe-Fadrosh E.A."/>
            <person name="Kyrpides N.C."/>
            <person name="Woyke T."/>
        </authorList>
    </citation>
    <scope>NUCLEOTIDE SEQUENCE</scope>
    <source>
        <strain evidence="2">GVMAG-M-3300023179-4</strain>
    </source>
</reference>
<evidence type="ECO:0008006" key="3">
    <source>
        <dbReference type="Google" id="ProtNLM"/>
    </source>
</evidence>
<keyword evidence="1" id="KW-0812">Transmembrane</keyword>
<evidence type="ECO:0000313" key="2">
    <source>
        <dbReference type="EMBL" id="QHT73789.1"/>
    </source>
</evidence>
<feature type="transmembrane region" description="Helical" evidence="1">
    <location>
        <begin position="43"/>
        <end position="61"/>
    </location>
</feature>
<dbReference type="Pfam" id="PF09945">
    <property type="entry name" value="DUF2177"/>
    <property type="match status" value="1"/>
</dbReference>
<organism evidence="2">
    <name type="scientific">viral metagenome</name>
    <dbReference type="NCBI Taxonomy" id="1070528"/>
    <lineage>
        <taxon>unclassified sequences</taxon>
        <taxon>metagenomes</taxon>
        <taxon>organismal metagenomes</taxon>
    </lineage>
</organism>